<protein>
    <recommendedName>
        <fullName evidence="10">Flagellar protein FliL</fullName>
    </recommendedName>
</protein>
<comment type="function">
    <text evidence="1 10">Controls the rotational direction of flagella during chemotaxis.</text>
</comment>
<keyword evidence="12" id="KW-0966">Cell projection</keyword>
<dbReference type="GO" id="GO:0005886">
    <property type="term" value="C:plasma membrane"/>
    <property type="evidence" value="ECO:0007669"/>
    <property type="project" value="UniProtKB-SubCell"/>
</dbReference>
<accession>A0A7W5K146</accession>
<dbReference type="EMBL" id="JACHZF010000004">
    <property type="protein sequence ID" value="MBB3329920.1"/>
    <property type="molecule type" value="Genomic_DNA"/>
</dbReference>
<name>A0A7W5K146_9GAMM</name>
<feature type="chain" id="PRO_5030534133" description="Flagellar protein FliL" evidence="11">
    <location>
        <begin position="29"/>
        <end position="159"/>
    </location>
</feature>
<evidence type="ECO:0000256" key="4">
    <source>
        <dbReference type="ARBA" id="ARBA00022475"/>
    </source>
</evidence>
<evidence type="ECO:0000256" key="8">
    <source>
        <dbReference type="ARBA" id="ARBA00022989"/>
    </source>
</evidence>
<evidence type="ECO:0000256" key="5">
    <source>
        <dbReference type="ARBA" id="ARBA00022500"/>
    </source>
</evidence>
<dbReference type="GO" id="GO:0006935">
    <property type="term" value="P:chemotaxis"/>
    <property type="evidence" value="ECO:0007669"/>
    <property type="project" value="UniProtKB-KW"/>
</dbReference>
<evidence type="ECO:0000256" key="9">
    <source>
        <dbReference type="ARBA" id="ARBA00023136"/>
    </source>
</evidence>
<keyword evidence="8" id="KW-1133">Transmembrane helix</keyword>
<organism evidence="12 13">
    <name type="scientific">Halomonas campaniensis</name>
    <dbReference type="NCBI Taxonomy" id="213554"/>
    <lineage>
        <taxon>Bacteria</taxon>
        <taxon>Pseudomonadati</taxon>
        <taxon>Pseudomonadota</taxon>
        <taxon>Gammaproteobacteria</taxon>
        <taxon>Oceanospirillales</taxon>
        <taxon>Halomonadaceae</taxon>
        <taxon>Halomonas</taxon>
    </lineage>
</organism>
<comment type="similarity">
    <text evidence="3 10">Belongs to the FliL family.</text>
</comment>
<evidence type="ECO:0000256" key="6">
    <source>
        <dbReference type="ARBA" id="ARBA00022692"/>
    </source>
</evidence>
<keyword evidence="4" id="KW-1003">Cell membrane</keyword>
<gene>
    <name evidence="12" type="ORF">BDK63_000760</name>
</gene>
<comment type="caution">
    <text evidence="12">The sequence shown here is derived from an EMBL/GenBank/DDBJ whole genome shotgun (WGS) entry which is preliminary data.</text>
</comment>
<dbReference type="AlphaFoldDB" id="A0A7W5K146"/>
<dbReference type="RefSeq" id="WP_183329996.1">
    <property type="nucleotide sequence ID" value="NZ_JACHZF010000004.1"/>
</dbReference>
<comment type="subcellular location">
    <subcellularLocation>
        <location evidence="10">Cell inner membrane</location>
    </subcellularLocation>
    <subcellularLocation>
        <location evidence="2">Cell membrane</location>
        <topology evidence="2">Single-pass membrane protein</topology>
    </subcellularLocation>
</comment>
<evidence type="ECO:0000313" key="12">
    <source>
        <dbReference type="EMBL" id="MBB3329920.1"/>
    </source>
</evidence>
<evidence type="ECO:0000256" key="11">
    <source>
        <dbReference type="SAM" id="SignalP"/>
    </source>
</evidence>
<dbReference type="GO" id="GO:0009425">
    <property type="term" value="C:bacterial-type flagellum basal body"/>
    <property type="evidence" value="ECO:0007669"/>
    <property type="project" value="InterPro"/>
</dbReference>
<reference evidence="12 13" key="1">
    <citation type="submission" date="2020-08" db="EMBL/GenBank/DDBJ databases">
        <title>Genomic Encyclopedia of Archaeal and Bacterial Type Strains, Phase II (KMG-II): from individual species to whole genera.</title>
        <authorList>
            <person name="Goeker M."/>
        </authorList>
    </citation>
    <scope>NUCLEOTIDE SEQUENCE [LARGE SCALE GENOMIC DNA]</scope>
    <source>
        <strain evidence="12 13">5AG</strain>
    </source>
</reference>
<dbReference type="PANTHER" id="PTHR35091">
    <property type="entry name" value="FLAGELLAR PROTEIN FLIL"/>
    <property type="match status" value="1"/>
</dbReference>
<keyword evidence="13" id="KW-1185">Reference proteome</keyword>
<dbReference type="GO" id="GO:0071978">
    <property type="term" value="P:bacterial-type flagellum-dependent swarming motility"/>
    <property type="evidence" value="ECO:0007669"/>
    <property type="project" value="TreeGrafter"/>
</dbReference>
<dbReference type="Pfam" id="PF03748">
    <property type="entry name" value="FliL"/>
    <property type="match status" value="1"/>
</dbReference>
<keyword evidence="12" id="KW-0282">Flagellum</keyword>
<dbReference type="Proteomes" id="UP000553442">
    <property type="component" value="Unassembled WGS sequence"/>
</dbReference>
<dbReference type="PANTHER" id="PTHR35091:SF2">
    <property type="entry name" value="FLAGELLAR PROTEIN FLIL"/>
    <property type="match status" value="1"/>
</dbReference>
<keyword evidence="6" id="KW-0812">Transmembrane</keyword>
<evidence type="ECO:0000256" key="1">
    <source>
        <dbReference type="ARBA" id="ARBA00002254"/>
    </source>
</evidence>
<evidence type="ECO:0000256" key="2">
    <source>
        <dbReference type="ARBA" id="ARBA00004162"/>
    </source>
</evidence>
<keyword evidence="12" id="KW-0969">Cilium</keyword>
<keyword evidence="11" id="KW-0732">Signal</keyword>
<proteinExistence type="inferred from homology"/>
<sequence>MANSKGGSRKLLWLMMVLVVLSSSAAAAAIYLVLGQGSGDSTSAMQVQATPERRAPIFVKIDPFTVNLADDVYGTRLLYTGMSLKVGDTETREILEEHMPQVRSRLLLLFSGQEARELTGPGGKEALADKVLAVLHDPMTEHQPELAIEDVLFTEFIVQ</sequence>
<keyword evidence="5 10" id="KW-0145">Chemotaxis</keyword>
<keyword evidence="7 10" id="KW-0283">Flagellar rotation</keyword>
<dbReference type="NCBIfam" id="NF005435">
    <property type="entry name" value="PRK07021.1"/>
    <property type="match status" value="1"/>
</dbReference>
<keyword evidence="10" id="KW-0997">Cell inner membrane</keyword>
<evidence type="ECO:0000256" key="3">
    <source>
        <dbReference type="ARBA" id="ARBA00008281"/>
    </source>
</evidence>
<evidence type="ECO:0000256" key="7">
    <source>
        <dbReference type="ARBA" id="ARBA00022779"/>
    </source>
</evidence>
<keyword evidence="9 10" id="KW-0472">Membrane</keyword>
<evidence type="ECO:0000313" key="13">
    <source>
        <dbReference type="Proteomes" id="UP000553442"/>
    </source>
</evidence>
<dbReference type="InterPro" id="IPR005503">
    <property type="entry name" value="FliL"/>
</dbReference>
<feature type="signal peptide" evidence="11">
    <location>
        <begin position="1"/>
        <end position="28"/>
    </location>
</feature>
<evidence type="ECO:0000256" key="10">
    <source>
        <dbReference type="RuleBase" id="RU364125"/>
    </source>
</evidence>